<dbReference type="Proteomes" id="UP001053296">
    <property type="component" value="Chromosome"/>
</dbReference>
<evidence type="ECO:0000256" key="2">
    <source>
        <dbReference type="ARBA" id="ARBA00022692"/>
    </source>
</evidence>
<dbReference type="EMBL" id="AP024485">
    <property type="protein sequence ID" value="BCS89946.1"/>
    <property type="molecule type" value="Genomic_DNA"/>
</dbReference>
<protein>
    <recommendedName>
        <fullName evidence="6">Inositolphosphotransferase Aur1/Ipt1 domain-containing protein</fullName>
    </recommendedName>
</protein>
<evidence type="ECO:0000256" key="5">
    <source>
        <dbReference type="SAM" id="Phobius"/>
    </source>
</evidence>
<dbReference type="PANTHER" id="PTHR31310:SF7">
    <property type="entry name" value="PA-PHOSPHATASE RELATED-FAMILY PROTEIN DDB_G0268928"/>
    <property type="match status" value="1"/>
</dbReference>
<keyword evidence="8" id="KW-1185">Reference proteome</keyword>
<evidence type="ECO:0000256" key="4">
    <source>
        <dbReference type="ARBA" id="ARBA00023136"/>
    </source>
</evidence>
<reference evidence="7" key="1">
    <citation type="journal article" date="2022" name="Arch. Microbiol.">
        <title>Pseudodesulfovibrio sediminis sp. nov., a mesophilic and neutrophilic sulfate-reducing bacterium isolated from sediment of a brackish lake.</title>
        <authorList>
            <person name="Takahashi A."/>
            <person name="Kojima H."/>
            <person name="Watanabe M."/>
            <person name="Fukui M."/>
        </authorList>
    </citation>
    <scope>NUCLEOTIDE SEQUENCE</scope>
    <source>
        <strain evidence="7">SF6</strain>
    </source>
</reference>
<keyword evidence="3 5" id="KW-1133">Transmembrane helix</keyword>
<dbReference type="Gene3D" id="1.20.144.10">
    <property type="entry name" value="Phosphatidic acid phosphatase type 2/haloperoxidase"/>
    <property type="match status" value="1"/>
</dbReference>
<dbReference type="InterPro" id="IPR026841">
    <property type="entry name" value="Aur1/Ipt1"/>
</dbReference>
<feature type="domain" description="Inositolphosphotransferase Aur1/Ipt1" evidence="6">
    <location>
        <begin position="111"/>
        <end position="278"/>
    </location>
</feature>
<dbReference type="InterPro" id="IPR052185">
    <property type="entry name" value="IPC_Synthase-Related"/>
</dbReference>
<sequence length="299" mass="33757">MRTMNGDMQSFSNIFAHEICMILMLGQILIRLALSSHAYGWMSAYVFVLAVYGVLMFFGRKYLGPLTNRFRLLWNVVVMNFAFTSIKYVVPALGLTARDASLAAIDVSLVGGDLSVWAQQFYSKPMTEIMSLGYMLFIVFLFFSFFYYGIKADLPKLLSFCSGLFVLYAFGITGYTLVPAQGPYAYYAHMLTTPVEGFVFTWLNGMMVAAGSSGYDVFPSLHVGVGLYMLLFFARFDRALWRVYVVPFILLVISTIYLRYHYFIDLVCGASLSLVCFYSCLGFAFRNASKKQAAFSKIK</sequence>
<evidence type="ECO:0000259" key="6">
    <source>
        <dbReference type="Pfam" id="PF14378"/>
    </source>
</evidence>
<organism evidence="7 8">
    <name type="scientific">Pseudodesulfovibrio sediminis</name>
    <dbReference type="NCBI Taxonomy" id="2810563"/>
    <lineage>
        <taxon>Bacteria</taxon>
        <taxon>Pseudomonadati</taxon>
        <taxon>Thermodesulfobacteriota</taxon>
        <taxon>Desulfovibrionia</taxon>
        <taxon>Desulfovibrionales</taxon>
        <taxon>Desulfovibrionaceae</taxon>
    </lineage>
</organism>
<accession>A0ABN6EXS8</accession>
<feature type="transmembrane region" description="Helical" evidence="5">
    <location>
        <begin position="129"/>
        <end position="150"/>
    </location>
</feature>
<dbReference type="RefSeq" id="WP_229591894.1">
    <property type="nucleotide sequence ID" value="NZ_AP024485.1"/>
</dbReference>
<name>A0ABN6EXS8_9BACT</name>
<feature type="transmembrane region" description="Helical" evidence="5">
    <location>
        <begin position="38"/>
        <end position="58"/>
    </location>
</feature>
<evidence type="ECO:0000256" key="3">
    <source>
        <dbReference type="ARBA" id="ARBA00022989"/>
    </source>
</evidence>
<evidence type="ECO:0000313" key="8">
    <source>
        <dbReference type="Proteomes" id="UP001053296"/>
    </source>
</evidence>
<gene>
    <name evidence="7" type="ORF">PSDVSF_31880</name>
</gene>
<keyword evidence="4 5" id="KW-0472">Membrane</keyword>
<feature type="transmembrane region" description="Helical" evidence="5">
    <location>
        <begin position="157"/>
        <end position="178"/>
    </location>
</feature>
<feature type="transmembrane region" description="Helical" evidence="5">
    <location>
        <begin position="70"/>
        <end position="90"/>
    </location>
</feature>
<proteinExistence type="predicted"/>
<feature type="transmembrane region" description="Helical" evidence="5">
    <location>
        <begin position="263"/>
        <end position="285"/>
    </location>
</feature>
<comment type="subcellular location">
    <subcellularLocation>
        <location evidence="1">Membrane</location>
        <topology evidence="1">Multi-pass membrane protein</topology>
    </subcellularLocation>
</comment>
<dbReference type="PANTHER" id="PTHR31310">
    <property type="match status" value="1"/>
</dbReference>
<keyword evidence="2 5" id="KW-0812">Transmembrane</keyword>
<feature type="transmembrane region" description="Helical" evidence="5">
    <location>
        <begin position="12"/>
        <end position="32"/>
    </location>
</feature>
<dbReference type="Pfam" id="PF14378">
    <property type="entry name" value="PAP2_3"/>
    <property type="match status" value="1"/>
</dbReference>
<evidence type="ECO:0000256" key="1">
    <source>
        <dbReference type="ARBA" id="ARBA00004141"/>
    </source>
</evidence>
<feature type="transmembrane region" description="Helical" evidence="5">
    <location>
        <begin position="239"/>
        <end position="257"/>
    </location>
</feature>
<evidence type="ECO:0000313" key="7">
    <source>
        <dbReference type="EMBL" id="BCS89946.1"/>
    </source>
</evidence>